<evidence type="ECO:0000313" key="2">
    <source>
        <dbReference type="EMBL" id="OGK53551.1"/>
    </source>
</evidence>
<evidence type="ECO:0000313" key="3">
    <source>
        <dbReference type="Proteomes" id="UP000178486"/>
    </source>
</evidence>
<feature type="transmembrane region" description="Helical" evidence="1">
    <location>
        <begin position="171"/>
        <end position="198"/>
    </location>
</feature>
<dbReference type="AlphaFoldDB" id="A0A1F7JD69"/>
<proteinExistence type="predicted"/>
<feature type="transmembrane region" description="Helical" evidence="1">
    <location>
        <begin position="328"/>
        <end position="351"/>
    </location>
</feature>
<dbReference type="Proteomes" id="UP000178486">
    <property type="component" value="Unassembled WGS sequence"/>
</dbReference>
<dbReference type="EMBL" id="MGAU01000060">
    <property type="protein sequence ID" value="OGK53551.1"/>
    <property type="molecule type" value="Genomic_DNA"/>
</dbReference>
<evidence type="ECO:0008006" key="4">
    <source>
        <dbReference type="Google" id="ProtNLM"/>
    </source>
</evidence>
<protein>
    <recommendedName>
        <fullName evidence="4">Membrane protein 6-pyruvoyl-tetrahydropterin synthase-related domain-containing protein</fullName>
    </recommendedName>
</protein>
<feature type="transmembrane region" description="Helical" evidence="1">
    <location>
        <begin position="358"/>
        <end position="379"/>
    </location>
</feature>
<feature type="transmembrane region" description="Helical" evidence="1">
    <location>
        <begin position="6"/>
        <end position="24"/>
    </location>
</feature>
<feature type="transmembrane region" description="Helical" evidence="1">
    <location>
        <begin position="205"/>
        <end position="223"/>
    </location>
</feature>
<gene>
    <name evidence="2" type="ORF">A3B56_00325</name>
</gene>
<evidence type="ECO:0000256" key="1">
    <source>
        <dbReference type="SAM" id="Phobius"/>
    </source>
</evidence>
<feature type="transmembrane region" description="Helical" evidence="1">
    <location>
        <begin position="501"/>
        <end position="520"/>
    </location>
</feature>
<feature type="transmembrane region" description="Helical" evidence="1">
    <location>
        <begin position="119"/>
        <end position="140"/>
    </location>
</feature>
<sequence>MPKHGLFHNTLTIWAILMSGIMVWRLAPGVPLTHDAEPNIARFAAYYQSFRDGQFPPRWAGELNYSYGSPVLSFSYPLPGYAATLFRFMGIPYETAFIILAGLSFFGGMFLWYRFIRLFYGYEVSLISAVLFSSVPYSMLNMFVRGDVGELMAYALIPSVLYAIERHKPDIVGYAALILSHNIVAYLITPVFFAYALVRAKSAQILFAGGILASSFYWLPALYEQRYVRGSLFIGNMYKDQFLPFQNLVFYPWGYGAIAGIPGGQAPQIGPVIAVCVLILLFFKKRNTHTPVPLIFWFGVLGIYLFIITGWLPFVWDIVPFLPMVQFPWRLLSVVSVSAVVISTVCINYFFFHQRFMLYILFVCTLAYTWYSSAVNGYVHHEDGYYETYRGTTYYHGQTTPVWTAGDASEIPANPVDIIGGDAVVSDYTRKSNLHTFTVTAKNEAIVMDNTVFFPGWRVSVSDHEVPVQFQDPSHRGIITFTVPEGVSDVRVWFSETKIRMLGDMVSLVSWMVLVGWAVIRRIGLIRRI</sequence>
<accession>A0A1F7JD69</accession>
<reference evidence="2 3" key="1">
    <citation type="journal article" date="2016" name="Nat. Commun.">
        <title>Thousands of microbial genomes shed light on interconnected biogeochemical processes in an aquifer system.</title>
        <authorList>
            <person name="Anantharaman K."/>
            <person name="Brown C.T."/>
            <person name="Hug L.A."/>
            <person name="Sharon I."/>
            <person name="Castelle C.J."/>
            <person name="Probst A.J."/>
            <person name="Thomas B.C."/>
            <person name="Singh A."/>
            <person name="Wilkins M.J."/>
            <person name="Karaoz U."/>
            <person name="Brodie E.L."/>
            <person name="Williams K.H."/>
            <person name="Hubbard S.S."/>
            <person name="Banfield J.F."/>
        </authorList>
    </citation>
    <scope>NUCLEOTIDE SEQUENCE [LARGE SCALE GENOMIC DNA]</scope>
</reference>
<feature type="transmembrane region" description="Helical" evidence="1">
    <location>
        <begin position="95"/>
        <end position="113"/>
    </location>
</feature>
<comment type="caution">
    <text evidence="2">The sequence shown here is derived from an EMBL/GenBank/DDBJ whole genome shotgun (WGS) entry which is preliminary data.</text>
</comment>
<keyword evidence="1" id="KW-1133">Transmembrane helix</keyword>
<keyword evidence="1" id="KW-0472">Membrane</keyword>
<feature type="transmembrane region" description="Helical" evidence="1">
    <location>
        <begin position="295"/>
        <end position="316"/>
    </location>
</feature>
<keyword evidence="1" id="KW-0812">Transmembrane</keyword>
<feature type="transmembrane region" description="Helical" evidence="1">
    <location>
        <begin position="265"/>
        <end position="283"/>
    </location>
</feature>
<organism evidence="2 3">
    <name type="scientific">Candidatus Roizmanbacteria bacterium RIFCSPLOWO2_01_FULL_45_11</name>
    <dbReference type="NCBI Taxonomy" id="1802070"/>
    <lineage>
        <taxon>Bacteria</taxon>
        <taxon>Candidatus Roizmaniibacteriota</taxon>
    </lineage>
</organism>
<name>A0A1F7JD69_9BACT</name>